<comment type="caution">
    <text evidence="3">The sequence shown here is derived from an EMBL/GenBank/DDBJ whole genome shotgun (WGS) entry which is preliminary data.</text>
</comment>
<dbReference type="PANTHER" id="PTHR33678:SF1">
    <property type="entry name" value="BLL1576 PROTEIN"/>
    <property type="match status" value="1"/>
</dbReference>
<evidence type="ECO:0000313" key="4">
    <source>
        <dbReference type="Proteomes" id="UP000221538"/>
    </source>
</evidence>
<evidence type="ECO:0000313" key="3">
    <source>
        <dbReference type="EMBL" id="GAY21276.1"/>
    </source>
</evidence>
<feature type="domain" description="Transposase IS66 C-terminal" evidence="2">
    <location>
        <begin position="203"/>
        <end position="241"/>
    </location>
</feature>
<name>A0A292ZEE2_SPHSA</name>
<reference evidence="3 4" key="1">
    <citation type="journal article" date="2013" name="Biodegradation">
        <title>Occurrence of 4-tert-butylphenol (4-t-BP) biodegradation in an aquatic sample caused by the presence of Spirodela polyrrhiza and isolation of a 4-t-BP-utilizing bacterium.</title>
        <authorList>
            <person name="Ogata Y."/>
            <person name="Toyama T."/>
            <person name="Yu N."/>
            <person name="Wang X."/>
            <person name="Sei K."/>
            <person name="Ike M."/>
        </authorList>
    </citation>
    <scope>NUCLEOTIDE SEQUENCE [LARGE SCALE GENOMIC DNA]</scope>
    <source>
        <strain evidence="3 4">OMI</strain>
    </source>
</reference>
<gene>
    <name evidence="3" type="ORF">SFOMI_1813</name>
</gene>
<organism evidence="3 4">
    <name type="scientific">Sphingobium fuliginis (strain ATCC 27551)</name>
    <dbReference type="NCBI Taxonomy" id="336203"/>
    <lineage>
        <taxon>Bacteria</taxon>
        <taxon>Pseudomonadati</taxon>
        <taxon>Pseudomonadota</taxon>
        <taxon>Alphaproteobacteria</taxon>
        <taxon>Sphingomonadales</taxon>
        <taxon>Sphingomonadaceae</taxon>
        <taxon>Sphingobium</taxon>
    </lineage>
</organism>
<evidence type="ECO:0000259" key="1">
    <source>
        <dbReference type="Pfam" id="PF03050"/>
    </source>
</evidence>
<dbReference type="EMBL" id="BEWI01000031">
    <property type="protein sequence ID" value="GAY21276.1"/>
    <property type="molecule type" value="Genomic_DNA"/>
</dbReference>
<dbReference type="InterPro" id="IPR039552">
    <property type="entry name" value="IS66_C"/>
</dbReference>
<dbReference type="AlphaFoldDB" id="A0A292ZEE2"/>
<dbReference type="Proteomes" id="UP000221538">
    <property type="component" value="Unassembled WGS sequence"/>
</dbReference>
<sequence length="245" mass="27316">MPASIKAGTTSTPRRSVLILIGGNFSSRSPRHTEAHLGDFAGILQVDGYGGYAALAKRRQQVSLAFCWSHVRRKFYDLAEKSPVAAEILKRIAQLYKIEDQVRGSSAEQRRATRDEHSRILVEDLKVYLDVRLRQLSAKSKLAEAIRYAVSRWDGLVRFLDDGRIELDTNTVERAIRPLALNRKNALFAGSDEGGDNWAVIATLIENCKLSGINPHEWLTRTLVALADGHPTNRVAELMPWTAVA</sequence>
<dbReference type="InterPro" id="IPR052344">
    <property type="entry name" value="Transposase-related"/>
</dbReference>
<proteinExistence type="predicted"/>
<dbReference type="InterPro" id="IPR004291">
    <property type="entry name" value="Transposase_IS66_central"/>
</dbReference>
<accession>A0A292ZEE2</accession>
<dbReference type="Pfam" id="PF13817">
    <property type="entry name" value="DDE_Tnp_IS66_C"/>
    <property type="match status" value="1"/>
</dbReference>
<reference evidence="3 4" key="2">
    <citation type="journal article" date="2013" name="Environ. Sci. Technol.">
        <title>The 4-tert-butylphenol-utilizing bacterium Sphingobium fuliginis OMI can degrade bisphenols via phenolic ring hydroxylation and meta-cleavage pathway.</title>
        <authorList>
            <person name="Ogata Y."/>
            <person name="Goda S."/>
            <person name="Toyama T."/>
            <person name="Sei K."/>
            <person name="Ike M."/>
        </authorList>
    </citation>
    <scope>NUCLEOTIDE SEQUENCE [LARGE SCALE GENOMIC DNA]</scope>
    <source>
        <strain evidence="3 4">OMI</strain>
    </source>
</reference>
<protein>
    <submittedName>
        <fullName evidence="3">Mobile element protein</fullName>
    </submittedName>
</protein>
<dbReference type="PANTHER" id="PTHR33678">
    <property type="entry name" value="BLL1576 PROTEIN"/>
    <property type="match status" value="1"/>
</dbReference>
<dbReference type="Pfam" id="PF03050">
    <property type="entry name" value="DDE_Tnp_IS66"/>
    <property type="match status" value="1"/>
</dbReference>
<feature type="domain" description="Transposase IS66 central" evidence="1">
    <location>
        <begin position="26"/>
        <end position="196"/>
    </location>
</feature>
<evidence type="ECO:0000259" key="2">
    <source>
        <dbReference type="Pfam" id="PF13817"/>
    </source>
</evidence>
<dbReference type="NCBIfam" id="NF033517">
    <property type="entry name" value="transpos_IS66"/>
    <property type="match status" value="1"/>
</dbReference>